<dbReference type="EMBL" id="RRCT01000007">
    <property type="protein sequence ID" value="RQW74834.1"/>
    <property type="molecule type" value="Genomic_DNA"/>
</dbReference>
<dbReference type="SUPFAM" id="SSF46955">
    <property type="entry name" value="Putative DNA-binding domain"/>
    <property type="match status" value="1"/>
</dbReference>
<name>A0A3N9UF62_9BACI</name>
<keyword evidence="4" id="KW-1185">Reference proteome</keyword>
<dbReference type="Proteomes" id="UP000274033">
    <property type="component" value="Unassembled WGS sequence"/>
</dbReference>
<gene>
    <name evidence="3" type="ORF">EBB45_09550</name>
</gene>
<protein>
    <submittedName>
        <fullName evidence="3">MerR family transcriptional regulator</fullName>
    </submittedName>
</protein>
<dbReference type="Gene3D" id="1.10.1660.10">
    <property type="match status" value="1"/>
</dbReference>
<accession>A0A3N9UF62</accession>
<dbReference type="AlphaFoldDB" id="A0A3N9UF62"/>
<keyword evidence="1" id="KW-0175">Coiled coil</keyword>
<feature type="domain" description="HTH merR-type" evidence="2">
    <location>
        <begin position="6"/>
        <end position="76"/>
    </location>
</feature>
<dbReference type="Pfam" id="PF13411">
    <property type="entry name" value="MerR_1"/>
    <property type="match status" value="1"/>
</dbReference>
<dbReference type="GO" id="GO:0003677">
    <property type="term" value="F:DNA binding"/>
    <property type="evidence" value="ECO:0007669"/>
    <property type="project" value="InterPro"/>
</dbReference>
<dbReference type="RefSeq" id="WP_124764258.1">
    <property type="nucleotide sequence ID" value="NZ_JAFBDY010000006.1"/>
</dbReference>
<dbReference type="OrthoDB" id="2456581at2"/>
<feature type="coiled-coil region" evidence="1">
    <location>
        <begin position="119"/>
        <end position="153"/>
    </location>
</feature>
<evidence type="ECO:0000259" key="2">
    <source>
        <dbReference type="Pfam" id="PF13411"/>
    </source>
</evidence>
<proteinExistence type="predicted"/>
<dbReference type="GO" id="GO:0006355">
    <property type="term" value="P:regulation of DNA-templated transcription"/>
    <property type="evidence" value="ECO:0007669"/>
    <property type="project" value="InterPro"/>
</dbReference>
<evidence type="ECO:0000256" key="1">
    <source>
        <dbReference type="SAM" id="Coils"/>
    </source>
</evidence>
<reference evidence="3 4" key="1">
    <citation type="journal article" date="2013" name="J. Microbiol.">
        <title>Lysinibacillus chungkukjangi sp. nov., isolated from Chungkukjang, Korean fermented soybean food.</title>
        <authorList>
            <person name="Kim S.J."/>
            <person name="Jang Y.H."/>
            <person name="Hamada M."/>
            <person name="Ahn J.H."/>
            <person name="Weon H.Y."/>
            <person name="Suzuki K."/>
            <person name="Whang K.S."/>
            <person name="Kwon S.W."/>
        </authorList>
    </citation>
    <scope>NUCLEOTIDE SEQUENCE [LARGE SCALE GENOMIC DNA]</scope>
    <source>
        <strain evidence="3 4">MCCC 1A12701</strain>
    </source>
</reference>
<evidence type="ECO:0000313" key="3">
    <source>
        <dbReference type="EMBL" id="RQW74834.1"/>
    </source>
</evidence>
<dbReference type="InterPro" id="IPR000551">
    <property type="entry name" value="MerR-type_HTH_dom"/>
</dbReference>
<sequence length="222" mass="25644">MASNTYATAAVAQQVGISKQKINYYISVLEKNGYKVKRNARSHREYSDRDIEIIKALILLNKNRGVKLNEAAQLLTSPGFEVETVTNDWQPTETLTPRVVDQGKYNELANSMEILVTHVAGIEQQNTQLLELIQAQRKQNELLMEQNETLKNELGNMMSYLIEKANEPVSLSTRQLDRVEQQNNAIMNTLNRINFRQHEQQITEYEEQKKEKEKGLFSFLKK</sequence>
<organism evidence="3 4">
    <name type="scientific">Lysinibacillus composti</name>
    <dbReference type="NCBI Taxonomy" id="720633"/>
    <lineage>
        <taxon>Bacteria</taxon>
        <taxon>Bacillati</taxon>
        <taxon>Bacillota</taxon>
        <taxon>Bacilli</taxon>
        <taxon>Bacillales</taxon>
        <taxon>Bacillaceae</taxon>
        <taxon>Lysinibacillus</taxon>
    </lineage>
</organism>
<dbReference type="InterPro" id="IPR009061">
    <property type="entry name" value="DNA-bd_dom_put_sf"/>
</dbReference>
<dbReference type="CDD" id="cd00592">
    <property type="entry name" value="HTH_MerR-like"/>
    <property type="match status" value="1"/>
</dbReference>
<evidence type="ECO:0000313" key="4">
    <source>
        <dbReference type="Proteomes" id="UP000274033"/>
    </source>
</evidence>
<comment type="caution">
    <text evidence="3">The sequence shown here is derived from an EMBL/GenBank/DDBJ whole genome shotgun (WGS) entry which is preliminary data.</text>
</comment>